<name>A0A0B7MHM8_9FIRM</name>
<dbReference type="RefSeq" id="WP_044665474.1">
    <property type="nucleotide sequence ID" value="NZ_CDRZ01000250.1"/>
</dbReference>
<dbReference type="OrthoDB" id="9815144at2"/>
<evidence type="ECO:0000313" key="1">
    <source>
        <dbReference type="EMBL" id="CEO89570.1"/>
    </source>
</evidence>
<evidence type="ECO:0000313" key="2">
    <source>
        <dbReference type="Proteomes" id="UP000046155"/>
    </source>
</evidence>
<sequence length="209" mass="24368">MRALILSPHTDDAELGCGGLITWLIEKQSPLLWIVFSTAEESLPEGLPRDTLKKEFLNVISGLGLNETNYQIFNYQVRRLHHYRQEVLENLVKIRDTFKPQLVVGPSLNDFHQDHQTIANEMIRAFKTTASIICYELPWNHTGFHTQLFVPLTREHVLKKYQMLSKYHSQIIQNKSYFSEEFIFGLAKTRGVQCNAEYAEAFEVIRWLL</sequence>
<keyword evidence="2" id="KW-1185">Reference proteome</keyword>
<proteinExistence type="predicted"/>
<dbReference type="SUPFAM" id="SSF102588">
    <property type="entry name" value="LmbE-like"/>
    <property type="match status" value="1"/>
</dbReference>
<accession>A0A0B7MHM8</accession>
<dbReference type="Proteomes" id="UP000046155">
    <property type="component" value="Unassembled WGS sequence"/>
</dbReference>
<dbReference type="Pfam" id="PF02585">
    <property type="entry name" value="PIG-L"/>
    <property type="match status" value="1"/>
</dbReference>
<reference evidence="2" key="1">
    <citation type="submission" date="2015-01" db="EMBL/GenBank/DDBJ databases">
        <authorList>
            <person name="Manzoor Shahid"/>
            <person name="Zubair Saima"/>
        </authorList>
    </citation>
    <scope>NUCLEOTIDE SEQUENCE [LARGE SCALE GENOMIC DNA]</scope>
    <source>
        <strain evidence="2">Sp3</strain>
    </source>
</reference>
<dbReference type="EMBL" id="CDRZ01000250">
    <property type="protein sequence ID" value="CEO89570.1"/>
    <property type="molecule type" value="Genomic_DNA"/>
</dbReference>
<dbReference type="InterPro" id="IPR024078">
    <property type="entry name" value="LmbE-like_dom_sf"/>
</dbReference>
<protein>
    <submittedName>
        <fullName evidence="1">LmbE family protein</fullName>
    </submittedName>
</protein>
<dbReference type="AlphaFoldDB" id="A0A0B7MHM8"/>
<organism evidence="1 2">
    <name type="scientific">Syntrophaceticus schinkii</name>
    <dbReference type="NCBI Taxonomy" id="499207"/>
    <lineage>
        <taxon>Bacteria</taxon>
        <taxon>Bacillati</taxon>
        <taxon>Bacillota</taxon>
        <taxon>Clostridia</taxon>
        <taxon>Thermoanaerobacterales</taxon>
        <taxon>Thermoanaerobacterales Family III. Incertae Sedis</taxon>
        <taxon>Syntrophaceticus</taxon>
    </lineage>
</organism>
<dbReference type="Gene3D" id="3.40.50.10320">
    <property type="entry name" value="LmbE-like"/>
    <property type="match status" value="1"/>
</dbReference>
<gene>
    <name evidence="1" type="ORF">SSCH_520031</name>
</gene>
<dbReference type="InterPro" id="IPR003737">
    <property type="entry name" value="GlcNAc_PI_deacetylase-related"/>
</dbReference>